<dbReference type="PRINTS" id="PR00237">
    <property type="entry name" value="GPCRRHODOPSN"/>
</dbReference>
<organism evidence="12 13">
    <name type="scientific">Pyxicephalus adspersus</name>
    <name type="common">African bullfrog</name>
    <dbReference type="NCBI Taxonomy" id="30357"/>
    <lineage>
        <taxon>Eukaryota</taxon>
        <taxon>Metazoa</taxon>
        <taxon>Chordata</taxon>
        <taxon>Craniata</taxon>
        <taxon>Vertebrata</taxon>
        <taxon>Euteleostomi</taxon>
        <taxon>Amphibia</taxon>
        <taxon>Batrachia</taxon>
        <taxon>Anura</taxon>
        <taxon>Neobatrachia</taxon>
        <taxon>Ranoidea</taxon>
        <taxon>Pyxicephalidae</taxon>
        <taxon>Pyxicephalinae</taxon>
        <taxon>Pyxicephalus</taxon>
    </lineage>
</organism>
<feature type="domain" description="G-protein coupled receptors family 1 profile" evidence="11">
    <location>
        <begin position="27"/>
        <end position="277"/>
    </location>
</feature>
<keyword evidence="8" id="KW-0675">Receptor</keyword>
<feature type="transmembrane region" description="Helical" evidence="10">
    <location>
        <begin position="224"/>
        <end position="248"/>
    </location>
</feature>
<feature type="transmembrane region" description="Helical" evidence="10">
    <location>
        <begin position="190"/>
        <end position="212"/>
    </location>
</feature>
<dbReference type="SUPFAM" id="SSF81321">
    <property type="entry name" value="Family A G protein-coupled receptor-like"/>
    <property type="match status" value="1"/>
</dbReference>
<evidence type="ECO:0000256" key="1">
    <source>
        <dbReference type="ARBA" id="ARBA00004651"/>
    </source>
</evidence>
<gene>
    <name evidence="12" type="ORF">GDO54_017477</name>
</gene>
<keyword evidence="4" id="KW-0552">Olfaction</keyword>
<dbReference type="GO" id="GO:0004930">
    <property type="term" value="F:G protein-coupled receptor activity"/>
    <property type="evidence" value="ECO:0007669"/>
    <property type="project" value="UniProtKB-KW"/>
</dbReference>
<evidence type="ECO:0000256" key="7">
    <source>
        <dbReference type="ARBA" id="ARBA00023136"/>
    </source>
</evidence>
<dbReference type="GO" id="GO:0004984">
    <property type="term" value="F:olfactory receptor activity"/>
    <property type="evidence" value="ECO:0007669"/>
    <property type="project" value="InterPro"/>
</dbReference>
<comment type="caution">
    <text evidence="12">The sequence shown here is derived from an EMBL/GenBank/DDBJ whole genome shotgun (WGS) entry which is preliminary data.</text>
</comment>
<keyword evidence="13" id="KW-1185">Reference proteome</keyword>
<reference evidence="12" key="1">
    <citation type="thesis" date="2020" institute="ProQuest LLC" country="789 East Eisenhower Parkway, Ann Arbor, MI, USA">
        <title>Comparative Genomics and Chromosome Evolution.</title>
        <authorList>
            <person name="Mudd A.B."/>
        </authorList>
    </citation>
    <scope>NUCLEOTIDE SEQUENCE</scope>
    <source>
        <strain evidence="12">1538</strain>
        <tissue evidence="12">Blood</tissue>
    </source>
</reference>
<keyword evidence="7 10" id="KW-0472">Membrane</keyword>
<dbReference type="InterPro" id="IPR000276">
    <property type="entry name" value="GPCR_Rhodpsn"/>
</dbReference>
<evidence type="ECO:0000256" key="3">
    <source>
        <dbReference type="ARBA" id="ARBA00022692"/>
    </source>
</evidence>
<keyword evidence="2" id="KW-1003">Cell membrane</keyword>
<name>A0AAV3A2V5_PYXAD</name>
<evidence type="ECO:0000256" key="2">
    <source>
        <dbReference type="ARBA" id="ARBA00022475"/>
    </source>
</evidence>
<proteinExistence type="predicted"/>
<dbReference type="PROSITE" id="PS50262">
    <property type="entry name" value="G_PROTEIN_RECEP_F1_2"/>
    <property type="match status" value="1"/>
</dbReference>
<dbReference type="GO" id="GO:0005886">
    <property type="term" value="C:plasma membrane"/>
    <property type="evidence" value="ECO:0007669"/>
    <property type="project" value="UniProtKB-SubCell"/>
</dbReference>
<accession>A0AAV3A2V5</accession>
<keyword evidence="5 10" id="KW-1133">Transmembrane helix</keyword>
<dbReference type="AlphaFoldDB" id="A0AAV3A2V5"/>
<evidence type="ECO:0000256" key="8">
    <source>
        <dbReference type="ARBA" id="ARBA00023170"/>
    </source>
</evidence>
<dbReference type="PRINTS" id="PR00245">
    <property type="entry name" value="OLFACTORYR"/>
</dbReference>
<feature type="transmembrane region" description="Helical" evidence="10">
    <location>
        <begin position="47"/>
        <end position="72"/>
    </location>
</feature>
<evidence type="ECO:0000256" key="6">
    <source>
        <dbReference type="ARBA" id="ARBA00023040"/>
    </source>
</evidence>
<feature type="transmembrane region" description="Helical" evidence="10">
    <location>
        <begin position="78"/>
        <end position="106"/>
    </location>
</feature>
<comment type="subcellular location">
    <subcellularLocation>
        <location evidence="1">Cell membrane</location>
        <topology evidence="1">Multi-pass membrane protein</topology>
    </subcellularLocation>
</comment>
<keyword evidence="3 10" id="KW-0812">Transmembrane</keyword>
<dbReference type="CDD" id="cd13954">
    <property type="entry name" value="7tmA_OR"/>
    <property type="match status" value="1"/>
</dbReference>
<dbReference type="InterPro" id="IPR050516">
    <property type="entry name" value="Olfactory_GPCR"/>
</dbReference>
<dbReference type="Gene3D" id="1.20.1070.10">
    <property type="entry name" value="Rhodopsin 7-helix transmembrane proteins"/>
    <property type="match status" value="1"/>
</dbReference>
<feature type="transmembrane region" description="Helical" evidence="10">
    <location>
        <begin position="14"/>
        <end position="35"/>
    </location>
</feature>
<evidence type="ECO:0000259" key="11">
    <source>
        <dbReference type="PROSITE" id="PS50262"/>
    </source>
</evidence>
<dbReference type="EMBL" id="DYDO01000007">
    <property type="protein sequence ID" value="DBA20727.1"/>
    <property type="molecule type" value="Genomic_DNA"/>
</dbReference>
<dbReference type="InterPro" id="IPR000725">
    <property type="entry name" value="Olfact_rcpt"/>
</dbReference>
<evidence type="ECO:0000256" key="5">
    <source>
        <dbReference type="ARBA" id="ARBA00022989"/>
    </source>
</evidence>
<dbReference type="Pfam" id="PF13853">
    <property type="entry name" value="7tm_4"/>
    <property type="match status" value="1"/>
</dbReference>
<dbReference type="Proteomes" id="UP001181693">
    <property type="component" value="Unassembled WGS sequence"/>
</dbReference>
<evidence type="ECO:0000256" key="10">
    <source>
        <dbReference type="SAM" id="Phobius"/>
    </source>
</evidence>
<protein>
    <recommendedName>
        <fullName evidence="11">G-protein coupled receptors family 1 profile domain-containing protein</fullName>
    </recommendedName>
</protein>
<evidence type="ECO:0000256" key="4">
    <source>
        <dbReference type="ARBA" id="ARBA00022725"/>
    </source>
</evidence>
<keyword evidence="9" id="KW-0807">Transducer</keyword>
<dbReference type="InterPro" id="IPR017452">
    <property type="entry name" value="GPCR_Rhodpsn_7TM"/>
</dbReference>
<sequence length="294" mass="33738">MEISDVPGAQVPTFVIVLLIYLFTICGNMTILLLVCMDRHLHTPMYFFLGNLSIVDMSLTTCSLHKYIVIFITGNRIMPYLACITQVYFLGCFISDELLLLTAMSYDRYVAICNPLRYTMIMNRKVCALLAIVCWILGFLEIVPFVLLVLSFTCYESNIINHFFCDLEPLKKLSCSRMSFLELFTIVEGVFVLTLLPLLLTFIPYIFIIIAIMKINSKAGRHKAFYTCSSHLTVVVLLYTILVCQYLSPTSDENLRYKKTISLFNIAAVPMLNPIIYSLKNRDVQSAFRRQLHF</sequence>
<feature type="transmembrane region" description="Helical" evidence="10">
    <location>
        <begin position="127"/>
        <end position="152"/>
    </location>
</feature>
<dbReference type="PANTHER" id="PTHR26452">
    <property type="entry name" value="OLFACTORY RECEPTOR"/>
    <property type="match status" value="1"/>
</dbReference>
<evidence type="ECO:0000256" key="9">
    <source>
        <dbReference type="ARBA" id="ARBA00023224"/>
    </source>
</evidence>
<keyword evidence="4" id="KW-0716">Sensory transduction</keyword>
<evidence type="ECO:0000313" key="12">
    <source>
        <dbReference type="EMBL" id="DBA20727.1"/>
    </source>
</evidence>
<evidence type="ECO:0000313" key="13">
    <source>
        <dbReference type="Proteomes" id="UP001181693"/>
    </source>
</evidence>
<dbReference type="FunFam" id="1.20.1070.10:FF:000268">
    <property type="entry name" value="Putative olfactory receptor 2I1"/>
    <property type="match status" value="1"/>
</dbReference>
<keyword evidence="6" id="KW-0297">G-protein coupled receptor</keyword>
<feature type="transmembrane region" description="Helical" evidence="10">
    <location>
        <begin position="260"/>
        <end position="279"/>
    </location>
</feature>